<evidence type="ECO:0000259" key="6">
    <source>
        <dbReference type="Pfam" id="PF00425"/>
    </source>
</evidence>
<dbReference type="Gene3D" id="3.60.120.10">
    <property type="entry name" value="Anthranilate synthase"/>
    <property type="match status" value="1"/>
</dbReference>
<dbReference type="PANTHER" id="PTHR42839:SF2">
    <property type="entry name" value="ISOCHORISMATE SYNTHASE ENTC"/>
    <property type="match status" value="1"/>
</dbReference>
<reference evidence="7" key="1">
    <citation type="journal article" date="2003" name="Infect. Immun.">
        <title>Genetic organization and iron-responsive regulation of the Brucella abortus 2,3-dihydroxybenzoic acid biosynthesis operon, a cluster of genes required for wild-type virulence in pregnant cattle.</title>
        <authorList>
            <person name="Bellaire B.H."/>
            <person name="Elzer P.H."/>
            <person name="Hagius S."/>
            <person name="Walker J."/>
            <person name="Baldwin C.L."/>
            <person name="Roop R.M. 2nd"/>
        </authorList>
    </citation>
    <scope>NUCLEOTIDE SEQUENCE</scope>
</reference>
<dbReference type="EMBL" id="AF302798">
    <property type="protein sequence ID" value="AAG42414.1"/>
    <property type="molecule type" value="Genomic_DNA"/>
</dbReference>
<dbReference type="Pfam" id="PF00425">
    <property type="entry name" value="Chorismate_bind"/>
    <property type="match status" value="1"/>
</dbReference>
<dbReference type="InterPro" id="IPR015890">
    <property type="entry name" value="Chorismate_C"/>
</dbReference>
<dbReference type="AlphaFoldDB" id="Q9EZ80"/>
<evidence type="ECO:0000256" key="2">
    <source>
        <dbReference type="ARBA" id="ARBA00005297"/>
    </source>
</evidence>
<evidence type="ECO:0000256" key="3">
    <source>
        <dbReference type="ARBA" id="ARBA00012824"/>
    </source>
</evidence>
<organism evidence="7">
    <name type="scientific">Brucella abortus</name>
    <dbReference type="NCBI Taxonomy" id="235"/>
    <lineage>
        <taxon>Bacteria</taxon>
        <taxon>Pseudomonadati</taxon>
        <taxon>Pseudomonadota</taxon>
        <taxon>Alphaproteobacteria</taxon>
        <taxon>Hyphomicrobiales</taxon>
        <taxon>Brucellaceae</taxon>
        <taxon>Brucella/Ochrobactrum group</taxon>
        <taxon>Brucella</taxon>
    </lineage>
</organism>
<comment type="similarity">
    <text evidence="2">Belongs to the isochorismate synthase family.</text>
</comment>
<dbReference type="InterPro" id="IPR005801">
    <property type="entry name" value="ADC_synthase"/>
</dbReference>
<evidence type="ECO:0000256" key="4">
    <source>
        <dbReference type="ARBA" id="ARBA00023235"/>
    </source>
</evidence>
<evidence type="ECO:0000256" key="1">
    <source>
        <dbReference type="ARBA" id="ARBA00000799"/>
    </source>
</evidence>
<dbReference type="NCBIfam" id="TIGR00543">
    <property type="entry name" value="isochor_syn"/>
    <property type="match status" value="1"/>
</dbReference>
<name>Q9EZ80_BRUAO</name>
<accession>Q9EZ80</accession>
<evidence type="ECO:0000313" key="7">
    <source>
        <dbReference type="EMBL" id="AAG42414.1"/>
    </source>
</evidence>
<dbReference type="EC" id="5.4.4.2" evidence="3"/>
<protein>
    <recommendedName>
        <fullName evidence="3">isochorismate synthase</fullName>
        <ecNumber evidence="3">5.4.4.2</ecNumber>
    </recommendedName>
    <alternativeName>
        <fullName evidence="5">Isochorismate mutase</fullName>
    </alternativeName>
</protein>
<evidence type="ECO:0000256" key="5">
    <source>
        <dbReference type="ARBA" id="ARBA00041564"/>
    </source>
</evidence>
<dbReference type="PANTHER" id="PTHR42839">
    <property type="entry name" value="ISOCHORISMATE SYNTHASE ENTC"/>
    <property type="match status" value="1"/>
</dbReference>
<sequence>MRTSALKYPTSDADHLIENNTYFSFSSGNLKLAASGMREVIATPAIGGSNPDSTFQRAIAQAFERAARAGQRNPIVVGAIPFDPGEPSCLYVPEEMDWQEREPASGASAAAMPQLAGQRSVPDEAGFKHAVEHAIINFPLSDVRKAVLSVMRELTFADDIDVDAMLANLRAQNHDGYQFRVPLPGGGALVGVSPELLIHKDKGKIVSNPLAGSANGMADPEADRKNADRLAKSEKDHYEHRLVIEDIRARLQPICTELDIPERPSLIHTAALWHLSTRIEGRLHDPDMTALQLACLIHPTPAVCGFPTERARRLIRFVEPFERGLFTGMVGWSDAEGNGEWVVTIRCGTVKGNLVRLFAGAGIVEASSPDSEWAEVQTKLGTMLRACAFGLKQSLSMSLFLRIIRRRAASHCGLENCTRFYFKQNKS</sequence>
<dbReference type="InterPro" id="IPR004561">
    <property type="entry name" value="IsoChor_synthase"/>
</dbReference>
<dbReference type="SUPFAM" id="SSF56322">
    <property type="entry name" value="ADC synthase"/>
    <property type="match status" value="1"/>
</dbReference>
<dbReference type="GO" id="GO:0009697">
    <property type="term" value="P:salicylic acid biosynthetic process"/>
    <property type="evidence" value="ECO:0007669"/>
    <property type="project" value="TreeGrafter"/>
</dbReference>
<proteinExistence type="inferred from homology"/>
<feature type="domain" description="Chorismate-utilising enzyme C-terminal" evidence="6">
    <location>
        <begin position="124"/>
        <end position="379"/>
    </location>
</feature>
<dbReference type="GO" id="GO:0008909">
    <property type="term" value="F:isochorismate synthase activity"/>
    <property type="evidence" value="ECO:0007669"/>
    <property type="project" value="UniProtKB-EC"/>
</dbReference>
<keyword evidence="4" id="KW-0413">Isomerase</keyword>
<gene>
    <name evidence="7" type="primary">entC</name>
</gene>
<comment type="catalytic activity">
    <reaction evidence="1">
        <text>chorismate = isochorismate</text>
        <dbReference type="Rhea" id="RHEA:18985"/>
        <dbReference type="ChEBI" id="CHEBI:29748"/>
        <dbReference type="ChEBI" id="CHEBI:29780"/>
        <dbReference type="EC" id="5.4.4.2"/>
    </reaction>
</comment>